<name>A0A8S9JQQ4_BRACR</name>
<accession>A0A8S9JQQ4</accession>
<proteinExistence type="predicted"/>
<dbReference type="Proteomes" id="UP000712281">
    <property type="component" value="Unassembled WGS sequence"/>
</dbReference>
<protein>
    <submittedName>
        <fullName evidence="2">Uncharacterized protein</fullName>
    </submittedName>
</protein>
<comment type="caution">
    <text evidence="2">The sequence shown here is derived from an EMBL/GenBank/DDBJ whole genome shotgun (WGS) entry which is preliminary data.</text>
</comment>
<dbReference type="EMBL" id="QGKW02002005">
    <property type="protein sequence ID" value="KAF2543279.1"/>
    <property type="molecule type" value="Genomic_DNA"/>
</dbReference>
<gene>
    <name evidence="1" type="ORF">F2Q68_00032154</name>
    <name evidence="2" type="ORF">F2Q70_00036829</name>
</gene>
<sequence>MAGARPHSITSSPGVATRHFKPSCQNAKDVSSLCGFCTHGRSFAALLSSSQG</sequence>
<dbReference type="AlphaFoldDB" id="A0A8S9JQQ4"/>
<evidence type="ECO:0000313" key="1">
    <source>
        <dbReference type="EMBL" id="KAF2543279.1"/>
    </source>
</evidence>
<organism evidence="2">
    <name type="scientific">Brassica cretica</name>
    <name type="common">Mustard</name>
    <dbReference type="NCBI Taxonomy" id="69181"/>
    <lineage>
        <taxon>Eukaryota</taxon>
        <taxon>Viridiplantae</taxon>
        <taxon>Streptophyta</taxon>
        <taxon>Embryophyta</taxon>
        <taxon>Tracheophyta</taxon>
        <taxon>Spermatophyta</taxon>
        <taxon>Magnoliopsida</taxon>
        <taxon>eudicotyledons</taxon>
        <taxon>Gunneridae</taxon>
        <taxon>Pentapetalae</taxon>
        <taxon>rosids</taxon>
        <taxon>malvids</taxon>
        <taxon>Brassicales</taxon>
        <taxon>Brassicaceae</taxon>
        <taxon>Brassiceae</taxon>
        <taxon>Brassica</taxon>
    </lineage>
</organism>
<evidence type="ECO:0000313" key="2">
    <source>
        <dbReference type="EMBL" id="KAF2583827.1"/>
    </source>
</evidence>
<reference evidence="2" key="1">
    <citation type="submission" date="2019-12" db="EMBL/GenBank/DDBJ databases">
        <title>Genome sequencing and annotation of Brassica cretica.</title>
        <authorList>
            <person name="Studholme D.J."/>
            <person name="Sarris P.F."/>
        </authorList>
    </citation>
    <scope>NUCLEOTIDE SEQUENCE</scope>
    <source>
        <strain evidence="1">PFS-001/15</strain>
        <strain evidence="2">PFS-102/07</strain>
        <tissue evidence="2">Leaf</tissue>
    </source>
</reference>
<dbReference type="EMBL" id="QGKY02000246">
    <property type="protein sequence ID" value="KAF2583827.1"/>
    <property type="molecule type" value="Genomic_DNA"/>
</dbReference>